<evidence type="ECO:0000256" key="5">
    <source>
        <dbReference type="SAM" id="MobiDB-lite"/>
    </source>
</evidence>
<evidence type="ECO:0000256" key="6">
    <source>
        <dbReference type="SAM" id="Phobius"/>
    </source>
</evidence>
<dbReference type="Proteomes" id="UP001146120">
    <property type="component" value="Unassembled WGS sequence"/>
</dbReference>
<feature type="domain" description="Endonuclease/exonuclease/phosphatase" evidence="7">
    <location>
        <begin position="361"/>
        <end position="617"/>
    </location>
</feature>
<keyword evidence="9" id="KW-1185">Reference proteome</keyword>
<comment type="caution">
    <text evidence="8">The sequence shown here is derived from an EMBL/GenBank/DDBJ whole genome shotgun (WGS) entry which is preliminary data.</text>
</comment>
<dbReference type="SUPFAM" id="SSF56219">
    <property type="entry name" value="DNase I-like"/>
    <property type="match status" value="1"/>
</dbReference>
<feature type="region of interest" description="Disordered" evidence="5">
    <location>
        <begin position="1"/>
        <end position="47"/>
    </location>
</feature>
<evidence type="ECO:0000256" key="3">
    <source>
        <dbReference type="ARBA" id="ARBA00022737"/>
    </source>
</evidence>
<evidence type="ECO:0000313" key="9">
    <source>
        <dbReference type="Proteomes" id="UP001146120"/>
    </source>
</evidence>
<keyword evidence="6" id="KW-0472">Membrane</keyword>
<comment type="similarity">
    <text evidence="1">Belongs to the neutral sphingomyelinase family.</text>
</comment>
<evidence type="ECO:0000313" key="8">
    <source>
        <dbReference type="EMBL" id="DAZ96636.1"/>
    </source>
</evidence>
<dbReference type="SUPFAM" id="SSF82185">
    <property type="entry name" value="Histone H3 K4-specific methyltransferase SET7/9 N-terminal domain"/>
    <property type="match status" value="1"/>
</dbReference>
<dbReference type="InterPro" id="IPR005135">
    <property type="entry name" value="Endo/exonuclease/phosphatase"/>
</dbReference>
<protein>
    <recommendedName>
        <fullName evidence="2">sphingomyelin phosphodiesterase</fullName>
        <ecNumber evidence="2">3.1.4.12</ecNumber>
    </recommendedName>
</protein>
<keyword evidence="6" id="KW-0812">Transmembrane</keyword>
<keyword evidence="3" id="KW-0677">Repeat</keyword>
<feature type="compositionally biased region" description="Polar residues" evidence="5">
    <location>
        <begin position="1"/>
        <end position="12"/>
    </location>
</feature>
<dbReference type="InterPro" id="IPR038772">
    <property type="entry name" value="Sph/SMPD2-like"/>
</dbReference>
<feature type="region of interest" description="Disordered" evidence="5">
    <location>
        <begin position="576"/>
        <end position="598"/>
    </location>
</feature>
<reference evidence="8" key="1">
    <citation type="submission" date="2022-11" db="EMBL/GenBank/DDBJ databases">
        <authorList>
            <person name="Morgan W.R."/>
            <person name="Tartar A."/>
        </authorList>
    </citation>
    <scope>NUCLEOTIDE SEQUENCE</scope>
    <source>
        <strain evidence="8">ARSEF 373</strain>
    </source>
</reference>
<evidence type="ECO:0000256" key="4">
    <source>
        <dbReference type="ARBA" id="ARBA00022801"/>
    </source>
</evidence>
<dbReference type="Pfam" id="PF02493">
    <property type="entry name" value="MORN"/>
    <property type="match status" value="3"/>
</dbReference>
<dbReference type="PANTHER" id="PTHR16320">
    <property type="entry name" value="SPHINGOMYELINASE FAMILY MEMBER"/>
    <property type="match status" value="1"/>
</dbReference>
<dbReference type="InterPro" id="IPR036691">
    <property type="entry name" value="Endo/exonu/phosph_ase_sf"/>
</dbReference>
<keyword evidence="4" id="KW-0378">Hydrolase</keyword>
<dbReference type="EC" id="3.1.4.12" evidence="2"/>
<dbReference type="Gene3D" id="2.20.110.10">
    <property type="entry name" value="Histone H3 K4-specific methyltransferase SET7/9 N-terminal domain"/>
    <property type="match status" value="1"/>
</dbReference>
<keyword evidence="6" id="KW-1133">Transmembrane helix</keyword>
<dbReference type="GO" id="GO:0005576">
    <property type="term" value="C:extracellular region"/>
    <property type="evidence" value="ECO:0007669"/>
    <property type="project" value="InterPro"/>
</dbReference>
<dbReference type="InterPro" id="IPR017766">
    <property type="entry name" value="Sphingomyelinase/PLipase_C"/>
</dbReference>
<evidence type="ECO:0000259" key="7">
    <source>
        <dbReference type="Pfam" id="PF03372"/>
    </source>
</evidence>
<accession>A0AAV2YT93</accession>
<dbReference type="GO" id="GO:0004767">
    <property type="term" value="F:sphingomyelin phosphodiesterase activity"/>
    <property type="evidence" value="ECO:0007669"/>
    <property type="project" value="UniProtKB-EC"/>
</dbReference>
<dbReference type="AlphaFoldDB" id="A0AAV2YT93"/>
<dbReference type="InterPro" id="IPR003409">
    <property type="entry name" value="MORN"/>
</dbReference>
<dbReference type="PANTHER" id="PTHR16320:SF1">
    <property type="entry name" value="SPHINGOMYELINASE DDB_G0288017"/>
    <property type="match status" value="1"/>
</dbReference>
<evidence type="ECO:0000256" key="2">
    <source>
        <dbReference type="ARBA" id="ARBA00012369"/>
    </source>
</evidence>
<gene>
    <name evidence="8" type="ORF">N0F65_005815</name>
</gene>
<proteinExistence type="inferred from homology"/>
<feature type="non-terminal residue" evidence="8">
    <location>
        <position position="1"/>
    </location>
</feature>
<sequence>DVMDARNNSVGIITTATTTTDVAPASTRTSRDKDKDAPTPPEPQQVVPDPRVATIMLRDRSRYCGHVDESEHCCFWVPEGCGVLSSMYGLSYAGEMNQGKRHGHGVERHQNGAVYFGSFQQDSREGYGLYVSPFGLRYIGAWANGTQHGLGMLLKPDGSQVVGHFTDNELDADVDVAWDTARNTIALALAAQREATYQQENARDAELSAFAEEVTMIASKSFATTEELVEFELTEQQELEQFISDKKELIKAIEAETNELMHTETLLKQRQKQLRSEIQKESTELSLLAKYCDLAPQRRTQLADAEHTLTLLQRQLQALEAHVTMEDTEVEKRERLAVLSLNIFARPEGIHSGKWFGQGDYKDLRTSLLLRKMRDFDVVILQEMFEVGWRQPRFLREAREQGFLYHCGSVWPSLTDRFLIDGGLLILSRYPIVERDQHTFSVGSGSDGMCSKGALYARIQLSPDLSDSVHVFTTHTQAGDNQPEYDIRSKQLTELVAFIKRTIRDDPSAPVLVTGDFNMDARHNLTHKADTGKASSSACVESHVYKQFVDNLQSVLPSGRVVVDLMKKHCTTKLPGNAHPITNGDGHSSLVHKSDPMSPDKDGKCIDYIFFSPATRASEDNSPGVQIDVVETRTHVDHCIVAPLIHDAESVPITHLSDHYGLRAEFALSVSPVTKPDGSLSRPDDKLCDVLQLHFPPQAFAHHVRYFWRWKLWTALLAIVAVSGGAVGTVAQVVLGLF</sequence>
<name>A0AAV2YT93_9STRA</name>
<organism evidence="8 9">
    <name type="scientific">Lagenidium giganteum</name>
    <dbReference type="NCBI Taxonomy" id="4803"/>
    <lineage>
        <taxon>Eukaryota</taxon>
        <taxon>Sar</taxon>
        <taxon>Stramenopiles</taxon>
        <taxon>Oomycota</taxon>
        <taxon>Peronosporomycetes</taxon>
        <taxon>Pythiales</taxon>
        <taxon>Pythiaceae</taxon>
    </lineage>
</organism>
<evidence type="ECO:0000256" key="1">
    <source>
        <dbReference type="ARBA" id="ARBA00006335"/>
    </source>
</evidence>
<feature type="compositionally biased region" description="Low complexity" evidence="5">
    <location>
        <begin position="14"/>
        <end position="28"/>
    </location>
</feature>
<dbReference type="CDD" id="cd09078">
    <property type="entry name" value="nSMase"/>
    <property type="match status" value="1"/>
</dbReference>
<dbReference type="SMART" id="SM00698">
    <property type="entry name" value="MORN"/>
    <property type="match status" value="3"/>
</dbReference>
<reference evidence="8" key="2">
    <citation type="journal article" date="2023" name="Microbiol Resour">
        <title>Decontamination and Annotation of the Draft Genome Sequence of the Oomycete Lagenidium giganteum ARSEF 373.</title>
        <authorList>
            <person name="Morgan W.R."/>
            <person name="Tartar A."/>
        </authorList>
    </citation>
    <scope>NUCLEOTIDE SEQUENCE</scope>
    <source>
        <strain evidence="8">ARSEF 373</strain>
    </source>
</reference>
<feature type="transmembrane region" description="Helical" evidence="6">
    <location>
        <begin position="712"/>
        <end position="735"/>
    </location>
</feature>
<dbReference type="Pfam" id="PF03372">
    <property type="entry name" value="Exo_endo_phos"/>
    <property type="match status" value="1"/>
</dbReference>
<dbReference type="EMBL" id="DAKRPA010000161">
    <property type="protein sequence ID" value="DAZ96636.1"/>
    <property type="molecule type" value="Genomic_DNA"/>
</dbReference>
<dbReference type="Gene3D" id="3.60.10.10">
    <property type="entry name" value="Endonuclease/exonuclease/phosphatase"/>
    <property type="match status" value="1"/>
</dbReference>
<dbReference type="GO" id="GO:0005737">
    <property type="term" value="C:cytoplasm"/>
    <property type="evidence" value="ECO:0007669"/>
    <property type="project" value="TreeGrafter"/>
</dbReference>